<name>A0ACC0WT81_9STRA</name>
<evidence type="ECO:0000313" key="1">
    <source>
        <dbReference type="EMBL" id="KAI9920901.1"/>
    </source>
</evidence>
<dbReference type="EMBL" id="CM047580">
    <property type="protein sequence ID" value="KAI9920901.1"/>
    <property type="molecule type" value="Genomic_DNA"/>
</dbReference>
<reference evidence="1 2" key="1">
    <citation type="journal article" date="2022" name="bioRxiv">
        <title>The genome of the oomycete Peronosclerospora sorghi, a cosmopolitan pathogen of maize and sorghum, is inflated with dispersed pseudogenes.</title>
        <authorList>
            <person name="Fletcher K."/>
            <person name="Martin F."/>
            <person name="Isakeit T."/>
            <person name="Cavanaugh K."/>
            <person name="Magill C."/>
            <person name="Michelmore R."/>
        </authorList>
    </citation>
    <scope>NUCLEOTIDE SEQUENCE [LARGE SCALE GENOMIC DNA]</scope>
    <source>
        <strain evidence="1">P6</strain>
    </source>
</reference>
<dbReference type="Proteomes" id="UP001163321">
    <property type="component" value="Chromosome 1"/>
</dbReference>
<evidence type="ECO:0000313" key="2">
    <source>
        <dbReference type="Proteomes" id="UP001163321"/>
    </source>
</evidence>
<accession>A0ACC0WT81</accession>
<comment type="caution">
    <text evidence="1">The sequence shown here is derived from an EMBL/GenBank/DDBJ whole genome shotgun (WGS) entry which is preliminary data.</text>
</comment>
<sequence>MNVLRHVARHFPLFPLEKAAVDDAVTRSSNVDERMDEEEEEEEEEEEDDASIYALVHHVDCDVCHGNEGELLGCTACPGSYHRACLSDVNETHPKLSRIESDYGSTCTTKAHTVARVASLALLDGFPRVLITGKAGMGQQYGPALLHALEGLTHVSLDYPSLLADAHAHGPEEALIRRLREAQTCLPSVVYLPQMDLWWQNTSDAMHLTLKMMLTSLQAQRNLPILFSACTS</sequence>
<proteinExistence type="predicted"/>
<protein>
    <submittedName>
        <fullName evidence="1">Uncharacterized protein</fullName>
    </submittedName>
</protein>
<keyword evidence="2" id="KW-1185">Reference proteome</keyword>
<gene>
    <name evidence="1" type="ORF">PsorP6_001565</name>
</gene>
<organism evidence="1 2">
    <name type="scientific">Peronosclerospora sorghi</name>
    <dbReference type="NCBI Taxonomy" id="230839"/>
    <lineage>
        <taxon>Eukaryota</taxon>
        <taxon>Sar</taxon>
        <taxon>Stramenopiles</taxon>
        <taxon>Oomycota</taxon>
        <taxon>Peronosporomycetes</taxon>
        <taxon>Peronosporales</taxon>
        <taxon>Peronosporaceae</taxon>
        <taxon>Peronosclerospora</taxon>
    </lineage>
</organism>